<keyword evidence="2" id="KW-0472">Membrane</keyword>
<name>A0A2A2LBM6_9BILA</name>
<feature type="transmembrane region" description="Helical" evidence="2">
    <location>
        <begin position="40"/>
        <end position="59"/>
    </location>
</feature>
<keyword evidence="2" id="KW-0812">Transmembrane</keyword>
<organism evidence="3 4">
    <name type="scientific">Diploscapter pachys</name>
    <dbReference type="NCBI Taxonomy" id="2018661"/>
    <lineage>
        <taxon>Eukaryota</taxon>
        <taxon>Metazoa</taxon>
        <taxon>Ecdysozoa</taxon>
        <taxon>Nematoda</taxon>
        <taxon>Chromadorea</taxon>
        <taxon>Rhabditida</taxon>
        <taxon>Rhabditina</taxon>
        <taxon>Rhabditomorpha</taxon>
        <taxon>Rhabditoidea</taxon>
        <taxon>Rhabditidae</taxon>
        <taxon>Diploscapter</taxon>
    </lineage>
</organism>
<dbReference type="STRING" id="2018661.A0A2A2LBM6"/>
<protein>
    <recommendedName>
        <fullName evidence="5">Cytochrome c oxidase polypeptide VIIc</fullName>
    </recommendedName>
</protein>
<dbReference type="EMBL" id="LIAE01006957">
    <property type="protein sequence ID" value="PAV83485.1"/>
    <property type="molecule type" value="Genomic_DNA"/>
</dbReference>
<evidence type="ECO:0000256" key="1">
    <source>
        <dbReference type="SAM" id="MobiDB-lite"/>
    </source>
</evidence>
<sequence length="97" mass="10838">MLSRPLLSLMARTAPMARRAVHKGIEGTPPLRHSSSTEKVALYLLIAGTFLSYPTWVLLRLDDLRPRADNNLSEETQAELDRRQAAKEARIAAANKK</sequence>
<evidence type="ECO:0000256" key="2">
    <source>
        <dbReference type="SAM" id="Phobius"/>
    </source>
</evidence>
<keyword evidence="2" id="KW-1133">Transmembrane helix</keyword>
<comment type="caution">
    <text evidence="3">The sequence shown here is derived from an EMBL/GenBank/DDBJ whole genome shotgun (WGS) entry which is preliminary data.</text>
</comment>
<keyword evidence="4" id="KW-1185">Reference proteome</keyword>
<feature type="region of interest" description="Disordered" evidence="1">
    <location>
        <begin position="68"/>
        <end position="97"/>
    </location>
</feature>
<evidence type="ECO:0000313" key="3">
    <source>
        <dbReference type="EMBL" id="PAV83485.1"/>
    </source>
</evidence>
<feature type="compositionally biased region" description="Basic and acidic residues" evidence="1">
    <location>
        <begin position="79"/>
        <end position="90"/>
    </location>
</feature>
<reference evidence="3 4" key="1">
    <citation type="journal article" date="2017" name="Curr. Biol.">
        <title>Genome architecture and evolution of a unichromosomal asexual nematode.</title>
        <authorList>
            <person name="Fradin H."/>
            <person name="Zegar C."/>
            <person name="Gutwein M."/>
            <person name="Lucas J."/>
            <person name="Kovtun M."/>
            <person name="Corcoran D."/>
            <person name="Baugh L.R."/>
            <person name="Kiontke K."/>
            <person name="Gunsalus K."/>
            <person name="Fitch D.H."/>
            <person name="Piano F."/>
        </authorList>
    </citation>
    <scope>NUCLEOTIDE SEQUENCE [LARGE SCALE GENOMIC DNA]</scope>
    <source>
        <strain evidence="3">PF1309</strain>
    </source>
</reference>
<dbReference type="OrthoDB" id="5865797at2759"/>
<accession>A0A2A2LBM6</accession>
<evidence type="ECO:0000313" key="4">
    <source>
        <dbReference type="Proteomes" id="UP000218231"/>
    </source>
</evidence>
<gene>
    <name evidence="3" type="ORF">WR25_24053</name>
</gene>
<proteinExistence type="predicted"/>
<dbReference type="AlphaFoldDB" id="A0A2A2LBM6"/>
<evidence type="ECO:0008006" key="5">
    <source>
        <dbReference type="Google" id="ProtNLM"/>
    </source>
</evidence>
<dbReference type="Proteomes" id="UP000218231">
    <property type="component" value="Unassembled WGS sequence"/>
</dbReference>